<protein>
    <submittedName>
        <fullName evidence="1">Uncharacterized protein</fullName>
    </submittedName>
</protein>
<feature type="non-terminal residue" evidence="1">
    <location>
        <position position="1"/>
    </location>
</feature>
<dbReference type="EMBL" id="ML004911">
    <property type="protein sequence ID" value="RKP22073.1"/>
    <property type="molecule type" value="Genomic_DNA"/>
</dbReference>
<accession>A0A4P9YQI3</accession>
<sequence>FLIIENIAKQIFDSKEFKCNLAPYLMLDRYQKIPFGCHSQIIFRRVSKNWKSLEKFGISRKRSRYRLQGNGVAWTITTYFLWKRVSR</sequence>
<proteinExistence type="predicted"/>
<dbReference type="AlphaFoldDB" id="A0A4P9YQI3"/>
<gene>
    <name evidence="1" type="ORF">ROZALSC1DRAFT_26546</name>
</gene>
<reference evidence="2" key="1">
    <citation type="journal article" date="2018" name="Nat. Microbiol.">
        <title>Leveraging single-cell genomics to expand the fungal tree of life.</title>
        <authorList>
            <person name="Ahrendt S.R."/>
            <person name="Quandt C.A."/>
            <person name="Ciobanu D."/>
            <person name="Clum A."/>
            <person name="Salamov A."/>
            <person name="Andreopoulos B."/>
            <person name="Cheng J.F."/>
            <person name="Woyke T."/>
            <person name="Pelin A."/>
            <person name="Henrissat B."/>
            <person name="Reynolds N.K."/>
            <person name="Benny G.L."/>
            <person name="Smith M.E."/>
            <person name="James T.Y."/>
            <person name="Grigoriev I.V."/>
        </authorList>
    </citation>
    <scope>NUCLEOTIDE SEQUENCE [LARGE SCALE GENOMIC DNA]</scope>
    <source>
        <strain evidence="2">CSF55</strain>
    </source>
</reference>
<name>A0A4P9YQI3_ROZAC</name>
<evidence type="ECO:0000313" key="1">
    <source>
        <dbReference type="EMBL" id="RKP22073.1"/>
    </source>
</evidence>
<evidence type="ECO:0000313" key="2">
    <source>
        <dbReference type="Proteomes" id="UP000281549"/>
    </source>
</evidence>
<organism evidence="1 2">
    <name type="scientific">Rozella allomycis (strain CSF55)</name>
    <dbReference type="NCBI Taxonomy" id="988480"/>
    <lineage>
        <taxon>Eukaryota</taxon>
        <taxon>Fungi</taxon>
        <taxon>Fungi incertae sedis</taxon>
        <taxon>Cryptomycota</taxon>
        <taxon>Cryptomycota incertae sedis</taxon>
        <taxon>Rozella</taxon>
    </lineage>
</organism>
<dbReference type="Proteomes" id="UP000281549">
    <property type="component" value="Unassembled WGS sequence"/>
</dbReference>